<dbReference type="FunFam" id="2.130.10.10:FF:000047">
    <property type="entry name" value="Mitotic checkpoint protein bub3, putative"/>
    <property type="match status" value="1"/>
</dbReference>
<evidence type="ECO:0000256" key="7">
    <source>
        <dbReference type="ARBA" id="ARBA00022776"/>
    </source>
</evidence>
<dbReference type="SUPFAM" id="SSF50978">
    <property type="entry name" value="WD40 repeat-like"/>
    <property type="match status" value="1"/>
</dbReference>
<evidence type="ECO:0000256" key="1">
    <source>
        <dbReference type="ARBA" id="ARBA00004123"/>
    </source>
</evidence>
<evidence type="ECO:0000256" key="3">
    <source>
        <dbReference type="ARBA" id="ARBA00022454"/>
    </source>
</evidence>
<evidence type="ECO:0000256" key="4">
    <source>
        <dbReference type="ARBA" id="ARBA00022574"/>
    </source>
</evidence>
<organism evidence="18">
    <name type="scientific">Lepeophtheirus salmonis</name>
    <name type="common">Salmon louse</name>
    <name type="synonym">Caligus salmonis</name>
    <dbReference type="NCBI Taxonomy" id="72036"/>
    <lineage>
        <taxon>Eukaryota</taxon>
        <taxon>Metazoa</taxon>
        <taxon>Ecdysozoa</taxon>
        <taxon>Arthropoda</taxon>
        <taxon>Crustacea</taxon>
        <taxon>Multicrustacea</taxon>
        <taxon>Hexanauplia</taxon>
        <taxon>Copepoda</taxon>
        <taxon>Siphonostomatoida</taxon>
        <taxon>Caligidae</taxon>
        <taxon>Lepeophtheirus</taxon>
    </lineage>
</organism>
<dbReference type="GO" id="GO:0005634">
    <property type="term" value="C:nucleus"/>
    <property type="evidence" value="ECO:0007669"/>
    <property type="project" value="UniProtKB-SubCell"/>
</dbReference>
<keyword evidence="6" id="KW-0677">Repeat</keyword>
<evidence type="ECO:0000256" key="14">
    <source>
        <dbReference type="ARBA" id="ARBA00037960"/>
    </source>
</evidence>
<keyword evidence="8" id="KW-0159">Chromosome partition</keyword>
<keyword evidence="3" id="KW-0158">Chromosome</keyword>
<evidence type="ECO:0000256" key="15">
    <source>
        <dbReference type="ARBA" id="ARBA00040107"/>
    </source>
</evidence>
<comment type="similarity">
    <text evidence="14">Belongs to the WD repeat BUB3 family.</text>
</comment>
<sequence>MSIHTNNGDGGVSRSGGGEYKIKNAPDDGITKAEFGPNSAQFLLVSSWDKSVRLYDVINDTLRVKYSHSAPVLDCTFQDPIRVWSGGLDGSLKTFDINSGTETLIGSHEKAVKCVRYSEEINGLISGSWDSTIKFWDPRNSNPLIGTYPQPERVYALSLAGEKLVIATLGRKVWVWDIRNMSYVQQKRESSLKYQTRALGCFPNKSGYVLSSIEGRVAVGYLDPSTDIQKKKYAFKCHRSKENGIEVIYPVNTIAFHKEYNTFATGGSDGLVNIWDGHNKKRLCQFHKYPTSIASLTFSNDGRVLAIASSYMYEEGKPLDTPIEDSIYIRHVSDQETKPK</sequence>
<feature type="repeat" description="WD" evidence="16">
    <location>
        <begin position="105"/>
        <end position="146"/>
    </location>
</feature>
<dbReference type="Gene3D" id="2.130.10.10">
    <property type="entry name" value="YVTN repeat-like/Quinoprotein amine dehydrogenase"/>
    <property type="match status" value="1"/>
</dbReference>
<dbReference type="GO" id="GO:0051301">
    <property type="term" value="P:cell division"/>
    <property type="evidence" value="ECO:0007669"/>
    <property type="project" value="UniProtKB-KW"/>
</dbReference>
<keyword evidence="12" id="KW-0131">Cell cycle</keyword>
<keyword evidence="9" id="KW-0995">Kinetochore</keyword>
<evidence type="ECO:0000256" key="17">
    <source>
        <dbReference type="SAM" id="MobiDB-lite"/>
    </source>
</evidence>
<evidence type="ECO:0000256" key="12">
    <source>
        <dbReference type="ARBA" id="ARBA00023306"/>
    </source>
</evidence>
<protein>
    <recommendedName>
        <fullName evidence="15">Mitotic checkpoint protein BUB3</fullName>
    </recommendedName>
</protein>
<accession>C1BTU3</accession>
<evidence type="ECO:0000256" key="13">
    <source>
        <dbReference type="ARBA" id="ARBA00023328"/>
    </source>
</evidence>
<gene>
    <name evidence="18" type="primary">BUB3</name>
</gene>
<dbReference type="PRINTS" id="PR00320">
    <property type="entry name" value="GPROTEINBRPT"/>
</dbReference>
<keyword evidence="4 16" id="KW-0853">WD repeat</keyword>
<evidence type="ECO:0000313" key="18">
    <source>
        <dbReference type="EMBL" id="ACO12446.1"/>
    </source>
</evidence>
<comment type="subcellular location">
    <subcellularLocation>
        <location evidence="2">Chromosome</location>
        <location evidence="2">Centromere</location>
        <location evidence="2">Kinetochore</location>
    </subcellularLocation>
    <subcellularLocation>
        <location evidence="1">Nucleus</location>
    </subcellularLocation>
</comment>
<dbReference type="AlphaFoldDB" id="C1BTU3"/>
<dbReference type="OrthoDB" id="10262475at2759"/>
<evidence type="ECO:0000256" key="8">
    <source>
        <dbReference type="ARBA" id="ARBA00022829"/>
    </source>
</evidence>
<keyword evidence="7" id="KW-0498">Mitosis</keyword>
<keyword evidence="13" id="KW-0137">Centromere</keyword>
<dbReference type="PANTHER" id="PTHR10971">
    <property type="entry name" value="MRNA EXPORT FACTOR AND BUB3"/>
    <property type="match status" value="1"/>
</dbReference>
<dbReference type="GO" id="GO:0007059">
    <property type="term" value="P:chromosome segregation"/>
    <property type="evidence" value="ECO:0007669"/>
    <property type="project" value="UniProtKB-KW"/>
</dbReference>
<evidence type="ECO:0000256" key="5">
    <source>
        <dbReference type="ARBA" id="ARBA00022618"/>
    </source>
</evidence>
<evidence type="ECO:0000256" key="16">
    <source>
        <dbReference type="PROSITE-ProRule" id="PRU00221"/>
    </source>
</evidence>
<keyword evidence="5" id="KW-0132">Cell division</keyword>
<dbReference type="InterPro" id="IPR036322">
    <property type="entry name" value="WD40_repeat_dom_sf"/>
</dbReference>
<keyword evidence="10" id="KW-0539">Nucleus</keyword>
<keyword evidence="11" id="KW-0469">Meiosis</keyword>
<dbReference type="InterPro" id="IPR020472">
    <property type="entry name" value="WD40_PAC1"/>
</dbReference>
<evidence type="ECO:0000256" key="9">
    <source>
        <dbReference type="ARBA" id="ARBA00022838"/>
    </source>
</evidence>
<dbReference type="PROSITE" id="PS50082">
    <property type="entry name" value="WD_REPEATS_2"/>
    <property type="match status" value="2"/>
</dbReference>
<evidence type="ECO:0000256" key="11">
    <source>
        <dbReference type="ARBA" id="ARBA00023254"/>
    </source>
</evidence>
<feature type="compositionally biased region" description="Gly residues" evidence="17">
    <location>
        <begin position="8"/>
        <end position="19"/>
    </location>
</feature>
<dbReference type="GO" id="GO:0051321">
    <property type="term" value="P:meiotic cell cycle"/>
    <property type="evidence" value="ECO:0007669"/>
    <property type="project" value="UniProtKB-KW"/>
</dbReference>
<feature type="region of interest" description="Disordered" evidence="17">
    <location>
        <begin position="1"/>
        <end position="20"/>
    </location>
</feature>
<dbReference type="SMART" id="SM00320">
    <property type="entry name" value="WD40"/>
    <property type="match status" value="5"/>
</dbReference>
<feature type="repeat" description="WD" evidence="16">
    <location>
        <begin position="251"/>
        <end position="276"/>
    </location>
</feature>
<proteinExistence type="evidence at transcript level"/>
<evidence type="ECO:0000256" key="6">
    <source>
        <dbReference type="ARBA" id="ARBA00022737"/>
    </source>
</evidence>
<dbReference type="GO" id="GO:0000776">
    <property type="term" value="C:kinetochore"/>
    <property type="evidence" value="ECO:0007669"/>
    <property type="project" value="UniProtKB-KW"/>
</dbReference>
<dbReference type="Pfam" id="PF00400">
    <property type="entry name" value="WD40"/>
    <property type="match status" value="3"/>
</dbReference>
<dbReference type="EMBL" id="BT078022">
    <property type="protein sequence ID" value="ACO12446.1"/>
    <property type="molecule type" value="mRNA"/>
</dbReference>
<dbReference type="InterPro" id="IPR015943">
    <property type="entry name" value="WD40/YVTN_repeat-like_dom_sf"/>
</dbReference>
<dbReference type="PROSITE" id="PS50294">
    <property type="entry name" value="WD_REPEATS_REGION"/>
    <property type="match status" value="1"/>
</dbReference>
<evidence type="ECO:0000256" key="10">
    <source>
        <dbReference type="ARBA" id="ARBA00023242"/>
    </source>
</evidence>
<evidence type="ECO:0000256" key="2">
    <source>
        <dbReference type="ARBA" id="ARBA00004629"/>
    </source>
</evidence>
<dbReference type="InterPro" id="IPR001680">
    <property type="entry name" value="WD40_rpt"/>
</dbReference>
<name>C1BTU3_LEPSM</name>
<reference evidence="18" key="1">
    <citation type="submission" date="2009-06" db="EMBL/GenBank/DDBJ databases">
        <title>Lepeophtheirus salmonis ESTs and full-length cDNAs.</title>
        <authorList>
            <person name="Yasuike M."/>
            <person name="von Schalburg K."/>
            <person name="Cooper G."/>
            <person name="Leong J."/>
            <person name="Jones S.R.M."/>
            <person name="Koop B.F."/>
        </authorList>
    </citation>
    <scope>NUCLEOTIDE SEQUENCE</scope>
    <source>
        <strain evidence="18">Pacific form</strain>
        <tissue evidence="18">Whole</tissue>
    </source>
</reference>